<dbReference type="GO" id="GO:0009103">
    <property type="term" value="P:lipopolysaccharide biosynthetic process"/>
    <property type="evidence" value="ECO:0007669"/>
    <property type="project" value="TreeGrafter"/>
</dbReference>
<evidence type="ECO:0000259" key="2">
    <source>
        <dbReference type="Pfam" id="PF00534"/>
    </source>
</evidence>
<sequence length="367" mass="42408">MKIAIDARTLRTSTGRYIERLIHYLQKIDKKNDYIILLKPKDFDSWQPTNPRFQKVACPYKEYTFAEQIDFKKQLEGLNLDLVHFAMVQQPVWYHASPVVTTMQDLTTVRFRNPDKNPVIFWIKQQIYKWVNKKVARKSAHIITISDFVKNDLVGFTGISPDKITVTLESADELPKGNEPVKDLIGKKFIMYIGRPTPHKNLRRLIDAFALLQKKYPELTLALAGKKDSNYARHEAYVNKHGIKNVVFTDFISDEQLRWMYENTAVYCFPSLSEGFGLPGLEAMLHGAPVASSTTTCLPETHGDAAHYFDPYDVEDIARAIDEILSDEKLRRELIKKGKQHVKTFSWQRMAEQTLAVYEQYGSQNKN</sequence>
<proteinExistence type="predicted"/>
<evidence type="ECO:0000313" key="5">
    <source>
        <dbReference type="Proteomes" id="UP000030902"/>
    </source>
</evidence>
<dbReference type="KEGG" id="sox:TM7x_03650"/>
<reference evidence="4 5" key="1">
    <citation type="journal article" date="2015" name="Proc. Natl. Acad. Sci. U.S.A.">
        <title>Cultivation of a human-associated TM7 phylotype reveals a reduced genome and epibiotic parasitic lifestyle.</title>
        <authorList>
            <person name="He X."/>
            <person name="McLean J.S."/>
            <person name="Edlund A."/>
            <person name="Yooseph S."/>
            <person name="Hall A.P."/>
            <person name="Liu S.Y."/>
            <person name="Dorrestein P.C."/>
            <person name="Esquenazi E."/>
            <person name="Hunter R.C."/>
            <person name="Cheng G."/>
            <person name="Nelson K.E."/>
            <person name="Lux R."/>
            <person name="Shi W."/>
        </authorList>
    </citation>
    <scope>NUCLEOTIDE SEQUENCE [LARGE SCALE GENOMIC DNA]</scope>
    <source>
        <strain evidence="4 5">TM7x</strain>
    </source>
</reference>
<evidence type="ECO:0000256" key="1">
    <source>
        <dbReference type="ARBA" id="ARBA00022679"/>
    </source>
</evidence>
<dbReference type="GO" id="GO:0016757">
    <property type="term" value="F:glycosyltransferase activity"/>
    <property type="evidence" value="ECO:0007669"/>
    <property type="project" value="InterPro"/>
</dbReference>
<dbReference type="AlphaFoldDB" id="A0A6S4GQN8"/>
<dbReference type="InterPro" id="IPR001296">
    <property type="entry name" value="Glyco_trans_1"/>
</dbReference>
<feature type="domain" description="Glycosyltransferase subfamily 4-like N-terminal" evidence="3">
    <location>
        <begin position="16"/>
        <end position="166"/>
    </location>
</feature>
<dbReference type="RefSeq" id="WP_039327877.1">
    <property type="nucleotide sequence ID" value="NZ_CP007496.1"/>
</dbReference>
<feature type="domain" description="Glycosyl transferase family 1" evidence="2">
    <location>
        <begin position="186"/>
        <end position="340"/>
    </location>
</feature>
<keyword evidence="5" id="KW-1185">Reference proteome</keyword>
<dbReference type="Gene3D" id="3.40.50.2000">
    <property type="entry name" value="Glycogen Phosphorylase B"/>
    <property type="match status" value="2"/>
</dbReference>
<protein>
    <submittedName>
        <fullName evidence="4">Glycosyl transferase family 1</fullName>
    </submittedName>
</protein>
<dbReference type="CDD" id="cd03809">
    <property type="entry name" value="GT4_MtfB-like"/>
    <property type="match status" value="1"/>
</dbReference>
<evidence type="ECO:0000313" key="4">
    <source>
        <dbReference type="EMBL" id="AJA06655.1"/>
    </source>
</evidence>
<dbReference type="PANTHER" id="PTHR46401:SF2">
    <property type="entry name" value="GLYCOSYLTRANSFERASE WBBK-RELATED"/>
    <property type="match status" value="1"/>
</dbReference>
<keyword evidence="1 4" id="KW-0808">Transferase</keyword>
<dbReference type="Proteomes" id="UP000030902">
    <property type="component" value="Chromosome"/>
</dbReference>
<dbReference type="InterPro" id="IPR028098">
    <property type="entry name" value="Glyco_trans_4-like_N"/>
</dbReference>
<dbReference type="SUPFAM" id="SSF53756">
    <property type="entry name" value="UDP-Glycosyltransferase/glycogen phosphorylase"/>
    <property type="match status" value="1"/>
</dbReference>
<dbReference type="Pfam" id="PF00534">
    <property type="entry name" value="Glycos_transf_1"/>
    <property type="match status" value="1"/>
</dbReference>
<organism evidence="4 5">
    <name type="scientific">Candidatus Nanosynbacter lyticus</name>
    <dbReference type="NCBI Taxonomy" id="2093824"/>
    <lineage>
        <taxon>Bacteria</taxon>
        <taxon>Candidatus Saccharimonadota</taxon>
        <taxon>Candidatus Saccharimonadia</taxon>
        <taxon>Candidatus Nanosynbacterales</taxon>
        <taxon>Candidatus Nanosynbacteraceae</taxon>
        <taxon>Candidatus Nanosynbacter</taxon>
    </lineage>
</organism>
<name>A0A6S4GQN8_9BACT</name>
<dbReference type="PANTHER" id="PTHR46401">
    <property type="entry name" value="GLYCOSYLTRANSFERASE WBBK-RELATED"/>
    <property type="match status" value="1"/>
</dbReference>
<evidence type="ECO:0000259" key="3">
    <source>
        <dbReference type="Pfam" id="PF13439"/>
    </source>
</evidence>
<gene>
    <name evidence="4" type="ORF">TM7x_03650</name>
</gene>
<accession>A0A6S4GQN8</accession>
<dbReference type="EMBL" id="CP007496">
    <property type="protein sequence ID" value="AJA06655.1"/>
    <property type="molecule type" value="Genomic_DNA"/>
</dbReference>
<dbReference type="Pfam" id="PF13439">
    <property type="entry name" value="Glyco_transf_4"/>
    <property type="match status" value="1"/>
</dbReference>